<gene>
    <name evidence="1" type="primary">SPMIP4</name>
</gene>
<dbReference type="GO" id="GO:0005813">
    <property type="term" value="C:centrosome"/>
    <property type="evidence" value="ECO:0007669"/>
    <property type="project" value="Ensembl"/>
</dbReference>
<name>A0A7M4G1M6_CROPO</name>
<organism evidence="1 2">
    <name type="scientific">Crocodylus porosus</name>
    <name type="common">Saltwater crocodile</name>
    <name type="synonym">Estuarine crocodile</name>
    <dbReference type="NCBI Taxonomy" id="8502"/>
    <lineage>
        <taxon>Eukaryota</taxon>
        <taxon>Metazoa</taxon>
        <taxon>Chordata</taxon>
        <taxon>Craniata</taxon>
        <taxon>Vertebrata</taxon>
        <taxon>Euteleostomi</taxon>
        <taxon>Archelosauria</taxon>
        <taxon>Archosauria</taxon>
        <taxon>Crocodylia</taxon>
        <taxon>Longirostres</taxon>
        <taxon>Crocodylidae</taxon>
        <taxon>Crocodylus</taxon>
    </lineage>
</organism>
<proteinExistence type="predicted"/>
<sequence length="592" mass="68470">MALLHALPFYCRETEGTDTLSKTLESNEVLSPFQIPPRPTVSQDRYEKFKNEFQWCRLPWGAEREHGEIVPVSLPEDHRLKNEPSCMFTKGHQQYGYGGDLWPRGLPIEQSYDTTQLKKSDIFMNDDLLPKPPDGSIEQLCLPFPVTHPYQTHISRYAMFPNFKSPEDKDVGIEASSHQPFHPNIPTKPYDVIIFRKTKGNPYRHEIIRIPYDSQKEALQWPGQHTYFHLPKFVEGSGQRYYPKPPKTVAPNTTFKPLVPNLSARTTNMLRNLERSHWITSYHHDFTGRGPMQPLVLDDYDVKLIGRITGELGEDVELKEAFLPSLSQVRPLEGRIARLLQGQHPHESVLQEQDYFNIHTPPRACTAHAFLPRYSEVKLSNQKAEANMGQQCKHTETKTKRRAEVQLQLHHLPQAWYQREESQNKKFPVNKFQKITDTWQTEASYRRQLAVTPESELPSNSVNSCYYEDLKPSRLDNYIVWHNPVSLSKPGLLNNSRESGHIKHKHSAPDEILSALSLEGSSPNRALPEWIPNSGVPRPQTALLELQDCFCKTAAHKRFHDSIKGEAKDLRDNIWEGERHTFYGFNSFYFYN</sequence>
<accession>A0A7M4G1M6</accession>
<dbReference type="Pfam" id="PF15093">
    <property type="entry name" value="SPMIP4-like"/>
    <property type="match status" value="1"/>
</dbReference>
<dbReference type="GeneID" id="109309944"/>
<evidence type="ECO:0000313" key="1">
    <source>
        <dbReference type="Ensembl" id="ENSCPRP00005023080.1"/>
    </source>
</evidence>
<reference evidence="1" key="1">
    <citation type="submission" date="2025-05" db="UniProtKB">
        <authorList>
            <consortium name="Ensembl"/>
        </authorList>
    </citation>
    <scope>IDENTIFICATION</scope>
</reference>
<dbReference type="InterPro" id="IPR027886">
    <property type="entry name" value="SPMIP4"/>
</dbReference>
<dbReference type="PANTHER" id="PTHR31393">
    <property type="entry name" value="C5ORF31"/>
    <property type="match status" value="1"/>
</dbReference>
<keyword evidence="2" id="KW-1185">Reference proteome</keyword>
<dbReference type="OrthoDB" id="10040207at2759"/>
<evidence type="ECO:0000313" key="2">
    <source>
        <dbReference type="Proteomes" id="UP000594220"/>
    </source>
</evidence>
<dbReference type="CTD" id="136895"/>
<dbReference type="KEGG" id="cpoo:109309944"/>
<dbReference type="Ensembl" id="ENSCPRT00005026945.1">
    <property type="protein sequence ID" value="ENSCPRP00005023080.1"/>
    <property type="gene ID" value="ENSCPRG00005016048.1"/>
</dbReference>
<protein>
    <submittedName>
        <fullName evidence="1">Sperm microtubule inner protein 4</fullName>
    </submittedName>
</protein>
<dbReference type="Ensembl" id="ENSCPRT00005026944.1">
    <property type="protein sequence ID" value="ENSCPRP00005023079.1"/>
    <property type="gene ID" value="ENSCPRG00005016048.1"/>
</dbReference>
<dbReference type="AlphaFoldDB" id="A0A7M4G1M6"/>
<dbReference type="PANTHER" id="PTHR31393:SF2">
    <property type="entry name" value="CHROMOSOME 7 OPEN READING FRAME 31"/>
    <property type="match status" value="1"/>
</dbReference>
<dbReference type="GeneTree" id="ENSGT00390000015236"/>
<dbReference type="Proteomes" id="UP000594220">
    <property type="component" value="Unplaced"/>
</dbReference>
<dbReference type="OMA" id="DFPKCVE"/>